<dbReference type="EMBL" id="BTRK01000006">
    <property type="protein sequence ID" value="GMR57875.1"/>
    <property type="molecule type" value="Genomic_DNA"/>
</dbReference>
<dbReference type="AlphaFoldDB" id="A0AAN5D890"/>
<dbReference type="Proteomes" id="UP001328107">
    <property type="component" value="Unassembled WGS sequence"/>
</dbReference>
<evidence type="ECO:0000313" key="2">
    <source>
        <dbReference type="Proteomes" id="UP001328107"/>
    </source>
</evidence>
<evidence type="ECO:0000313" key="1">
    <source>
        <dbReference type="EMBL" id="GMR57875.1"/>
    </source>
</evidence>
<proteinExistence type="predicted"/>
<comment type="caution">
    <text evidence="1">The sequence shown here is derived from an EMBL/GenBank/DDBJ whole genome shotgun (WGS) entry which is preliminary data.</text>
</comment>
<feature type="non-terminal residue" evidence="1">
    <location>
        <position position="62"/>
    </location>
</feature>
<keyword evidence="2" id="KW-1185">Reference proteome</keyword>
<name>A0AAN5D890_9BILA</name>
<accession>A0AAN5D890</accession>
<sequence>CSSRGRRWRCSARCRRSARWRSEPHPACPWAAWASGSWGACRGAGRSASALTSYQWPWARCT</sequence>
<protein>
    <submittedName>
        <fullName evidence="1">Uncharacterized protein</fullName>
    </submittedName>
</protein>
<gene>
    <name evidence="1" type="ORF">PMAYCL1PPCAC_28070</name>
</gene>
<feature type="non-terminal residue" evidence="1">
    <location>
        <position position="1"/>
    </location>
</feature>
<reference evidence="2" key="1">
    <citation type="submission" date="2022-10" db="EMBL/GenBank/DDBJ databases">
        <title>Genome assembly of Pristionchus species.</title>
        <authorList>
            <person name="Yoshida K."/>
            <person name="Sommer R.J."/>
        </authorList>
    </citation>
    <scope>NUCLEOTIDE SEQUENCE [LARGE SCALE GENOMIC DNA]</scope>
    <source>
        <strain evidence="2">RS5460</strain>
    </source>
</reference>
<organism evidence="1 2">
    <name type="scientific">Pristionchus mayeri</name>
    <dbReference type="NCBI Taxonomy" id="1317129"/>
    <lineage>
        <taxon>Eukaryota</taxon>
        <taxon>Metazoa</taxon>
        <taxon>Ecdysozoa</taxon>
        <taxon>Nematoda</taxon>
        <taxon>Chromadorea</taxon>
        <taxon>Rhabditida</taxon>
        <taxon>Rhabditina</taxon>
        <taxon>Diplogasteromorpha</taxon>
        <taxon>Diplogasteroidea</taxon>
        <taxon>Neodiplogasteridae</taxon>
        <taxon>Pristionchus</taxon>
    </lineage>
</organism>